<dbReference type="InterPro" id="IPR023834">
    <property type="entry name" value="T7SS_pept_S8A_mycosin"/>
</dbReference>
<dbReference type="InterPro" id="IPR023828">
    <property type="entry name" value="Peptidase_S8_Ser-AS"/>
</dbReference>
<accession>A0A2N3V834</accession>
<dbReference type="PROSITE" id="PS00138">
    <property type="entry name" value="SUBTILASE_SER"/>
    <property type="match status" value="1"/>
</dbReference>
<dbReference type="InterPro" id="IPR015500">
    <property type="entry name" value="Peptidase_S8_subtilisin-rel"/>
</dbReference>
<dbReference type="InterPro" id="IPR022398">
    <property type="entry name" value="Peptidase_S8_His-AS"/>
</dbReference>
<dbReference type="Gene3D" id="3.40.50.200">
    <property type="entry name" value="Peptidase S8/S53 domain"/>
    <property type="match status" value="1"/>
</dbReference>
<keyword evidence="8 13" id="KW-1133">Transmembrane helix</keyword>
<dbReference type="RefSeq" id="WP_245914342.1">
    <property type="nucleotide sequence ID" value="NZ_PJMW01000002.1"/>
</dbReference>
<evidence type="ECO:0000256" key="13">
    <source>
        <dbReference type="SAM" id="Phobius"/>
    </source>
</evidence>
<keyword evidence="7 10" id="KW-0720">Serine protease</keyword>
<evidence type="ECO:0000259" key="14">
    <source>
        <dbReference type="Pfam" id="PF00082"/>
    </source>
</evidence>
<evidence type="ECO:0000256" key="10">
    <source>
        <dbReference type="PROSITE-ProRule" id="PRU01240"/>
    </source>
</evidence>
<comment type="similarity">
    <text evidence="2 10 11">Belongs to the peptidase S8 family.</text>
</comment>
<evidence type="ECO:0000256" key="1">
    <source>
        <dbReference type="ARBA" id="ARBA00004162"/>
    </source>
</evidence>
<feature type="active site" description="Charge relay system" evidence="10">
    <location>
        <position position="100"/>
    </location>
</feature>
<dbReference type="InterPro" id="IPR050131">
    <property type="entry name" value="Peptidase_S8_subtilisin-like"/>
</dbReference>
<dbReference type="PROSITE" id="PS51892">
    <property type="entry name" value="SUBTILASE"/>
    <property type="match status" value="1"/>
</dbReference>
<evidence type="ECO:0000313" key="16">
    <source>
        <dbReference type="Proteomes" id="UP000233766"/>
    </source>
</evidence>
<dbReference type="AlphaFoldDB" id="A0A2N3V834"/>
<feature type="transmembrane region" description="Helical" evidence="13">
    <location>
        <begin position="439"/>
        <end position="459"/>
    </location>
</feature>
<dbReference type="NCBIfam" id="TIGR03921">
    <property type="entry name" value="T7SS_mycosin"/>
    <property type="match status" value="1"/>
</dbReference>
<dbReference type="InterPro" id="IPR036852">
    <property type="entry name" value="Peptidase_S8/S53_dom_sf"/>
</dbReference>
<keyword evidence="3" id="KW-1003">Cell membrane</keyword>
<evidence type="ECO:0000256" key="9">
    <source>
        <dbReference type="ARBA" id="ARBA00023136"/>
    </source>
</evidence>
<dbReference type="GO" id="GO:0004252">
    <property type="term" value="F:serine-type endopeptidase activity"/>
    <property type="evidence" value="ECO:0007669"/>
    <property type="project" value="UniProtKB-UniRule"/>
</dbReference>
<proteinExistence type="inferred from homology"/>
<feature type="domain" description="Peptidase S8/S53" evidence="14">
    <location>
        <begin position="91"/>
        <end position="394"/>
    </location>
</feature>
<evidence type="ECO:0000256" key="8">
    <source>
        <dbReference type="ARBA" id="ARBA00022989"/>
    </source>
</evidence>
<dbReference type="SUPFAM" id="SSF52743">
    <property type="entry name" value="Subtilisin-like"/>
    <property type="match status" value="1"/>
</dbReference>
<sequence>MRLGFRLTAVALVVGLNAGFGLYGTAHADRPPAIDPGMLPAGDPAAPPDKTEKGSGTNGLCFRTQPSTATAVIPPSQRSLDLERAWQFSRGAGQLVAVIDTGVEPHPRLPDLWAGGDYVAAGGNGTEDCDVHGTVVAGIIGATQIEGQGFSGVAPEARILSIRQTSSLYQSEGAGRNKGPDDFPEGYGKVSSLASAIRRAADFGARVINISLVACNSGSPANEAAFGALGAAVRYAALEKDVVIVSSAGNSDNACKSGNPGPDPLKPAQDLWSTIRTYVNPAWYDEYVLSVGSIGANGAPSSFSVPGPWVGIAAPGEGITSLDARTGGISDGKYDNQGKYMAYSGTSFASPYVAGVAALVRDRFPDLTAKQVIQRLQATAHAPAEGWNPYIGYGAVDPVAALTNEVPKDLPPKQANPARSLQLAVPAPPPPADNTARDVALIGSGAIGLILVLGVLASFPIRRKFGMSADDL</sequence>
<feature type="active site" description="Charge relay system" evidence="10">
    <location>
        <position position="132"/>
    </location>
</feature>
<dbReference type="PROSITE" id="PS00137">
    <property type="entry name" value="SUBTILASE_HIS"/>
    <property type="match status" value="1"/>
</dbReference>
<keyword evidence="6 10" id="KW-0378">Hydrolase</keyword>
<evidence type="ECO:0000256" key="12">
    <source>
        <dbReference type="SAM" id="MobiDB-lite"/>
    </source>
</evidence>
<comment type="caution">
    <text evidence="15">The sequence shown here is derived from an EMBL/GenBank/DDBJ whole genome shotgun (WGS) entry which is preliminary data.</text>
</comment>
<evidence type="ECO:0000256" key="3">
    <source>
        <dbReference type="ARBA" id="ARBA00022475"/>
    </source>
</evidence>
<dbReference type="PANTHER" id="PTHR43806">
    <property type="entry name" value="PEPTIDASE S8"/>
    <property type="match status" value="1"/>
</dbReference>
<feature type="region of interest" description="Disordered" evidence="12">
    <location>
        <begin position="34"/>
        <end position="58"/>
    </location>
</feature>
<dbReference type="Proteomes" id="UP000233766">
    <property type="component" value="Unassembled WGS sequence"/>
</dbReference>
<evidence type="ECO:0000256" key="7">
    <source>
        <dbReference type="ARBA" id="ARBA00022825"/>
    </source>
</evidence>
<organism evidence="15 16">
    <name type="scientific">Nocardia fluminea</name>
    <dbReference type="NCBI Taxonomy" id="134984"/>
    <lineage>
        <taxon>Bacteria</taxon>
        <taxon>Bacillati</taxon>
        <taxon>Actinomycetota</taxon>
        <taxon>Actinomycetes</taxon>
        <taxon>Mycobacteriales</taxon>
        <taxon>Nocardiaceae</taxon>
        <taxon>Nocardia</taxon>
    </lineage>
</organism>
<keyword evidence="5 13" id="KW-0812">Transmembrane</keyword>
<comment type="subcellular location">
    <subcellularLocation>
        <location evidence="1">Cell membrane</location>
        <topology evidence="1">Single-pass membrane protein</topology>
    </subcellularLocation>
</comment>
<feature type="active site" description="Charge relay system" evidence="10">
    <location>
        <position position="347"/>
    </location>
</feature>
<evidence type="ECO:0000256" key="4">
    <source>
        <dbReference type="ARBA" id="ARBA00022670"/>
    </source>
</evidence>
<dbReference type="EMBL" id="PJMW01000002">
    <property type="protein sequence ID" value="PKV77797.1"/>
    <property type="molecule type" value="Genomic_DNA"/>
</dbReference>
<dbReference type="GO" id="GO:0006508">
    <property type="term" value="P:proteolysis"/>
    <property type="evidence" value="ECO:0007669"/>
    <property type="project" value="UniProtKB-KW"/>
</dbReference>
<dbReference type="InterPro" id="IPR023827">
    <property type="entry name" value="Peptidase_S8_Asp-AS"/>
</dbReference>
<evidence type="ECO:0000256" key="6">
    <source>
        <dbReference type="ARBA" id="ARBA00022801"/>
    </source>
</evidence>
<dbReference type="Pfam" id="PF00082">
    <property type="entry name" value="Peptidase_S8"/>
    <property type="match status" value="1"/>
</dbReference>
<protein>
    <submittedName>
        <fullName evidence="15">Membrane-anchored mycosin MYCP</fullName>
    </submittedName>
</protein>
<evidence type="ECO:0000256" key="11">
    <source>
        <dbReference type="RuleBase" id="RU003355"/>
    </source>
</evidence>
<keyword evidence="4 10" id="KW-0645">Protease</keyword>
<evidence type="ECO:0000256" key="5">
    <source>
        <dbReference type="ARBA" id="ARBA00022692"/>
    </source>
</evidence>
<name>A0A2N3V834_9NOCA</name>
<dbReference type="PANTHER" id="PTHR43806:SF11">
    <property type="entry name" value="CEREVISIN-RELATED"/>
    <property type="match status" value="1"/>
</dbReference>
<dbReference type="InterPro" id="IPR000209">
    <property type="entry name" value="Peptidase_S8/S53_dom"/>
</dbReference>
<gene>
    <name evidence="15" type="ORF">ATK86_2150</name>
</gene>
<keyword evidence="9 13" id="KW-0472">Membrane</keyword>
<keyword evidence="16" id="KW-1185">Reference proteome</keyword>
<dbReference type="PRINTS" id="PR00723">
    <property type="entry name" value="SUBTILISIN"/>
</dbReference>
<dbReference type="GO" id="GO:0005886">
    <property type="term" value="C:plasma membrane"/>
    <property type="evidence" value="ECO:0007669"/>
    <property type="project" value="UniProtKB-SubCell"/>
</dbReference>
<dbReference type="PROSITE" id="PS00136">
    <property type="entry name" value="SUBTILASE_ASP"/>
    <property type="match status" value="1"/>
</dbReference>
<evidence type="ECO:0000313" key="15">
    <source>
        <dbReference type="EMBL" id="PKV77797.1"/>
    </source>
</evidence>
<reference evidence="15 16" key="1">
    <citation type="submission" date="2017-12" db="EMBL/GenBank/DDBJ databases">
        <title>Sequencing the genomes of 1000 Actinobacteria strains.</title>
        <authorList>
            <person name="Klenk H.-P."/>
        </authorList>
    </citation>
    <scope>NUCLEOTIDE SEQUENCE [LARGE SCALE GENOMIC DNA]</scope>
    <source>
        <strain evidence="15 16">DSM 44489</strain>
    </source>
</reference>
<evidence type="ECO:0000256" key="2">
    <source>
        <dbReference type="ARBA" id="ARBA00011073"/>
    </source>
</evidence>